<comment type="caution">
    <text evidence="2">The sequence shown here is derived from an EMBL/GenBank/DDBJ whole genome shotgun (WGS) entry which is preliminary data.</text>
</comment>
<keyword evidence="1" id="KW-1133">Transmembrane helix</keyword>
<sequence>MTFETKKGLREVTLKKVTWIESPGPSPRRNQPLKLQTTFFCEFSFSHFQFLPMTVLPLQFSSSQKSLHPDSIFPTSLRFRFHLPHVFAVLFSFSFLPPLISLSTPYSLSLCSFIPHPHESLTHRASPPLLLVACHHHQGAIVGGFSSMPVTGLLHGLESGLFLLCIGLDYLVMGQEVAADVYLHVYLVYVLVVSSCFLKSCQLVE</sequence>
<feature type="transmembrane region" description="Helical" evidence="1">
    <location>
        <begin position="81"/>
        <end position="100"/>
    </location>
</feature>
<dbReference type="Proteomes" id="UP000811246">
    <property type="component" value="Chromosome 4"/>
</dbReference>
<evidence type="ECO:0008006" key="4">
    <source>
        <dbReference type="Google" id="ProtNLM"/>
    </source>
</evidence>
<evidence type="ECO:0000313" key="3">
    <source>
        <dbReference type="Proteomes" id="UP000811246"/>
    </source>
</evidence>
<evidence type="ECO:0000256" key="1">
    <source>
        <dbReference type="SAM" id="Phobius"/>
    </source>
</evidence>
<organism evidence="2 3">
    <name type="scientific">Carya illinoinensis</name>
    <name type="common">Pecan</name>
    <dbReference type="NCBI Taxonomy" id="32201"/>
    <lineage>
        <taxon>Eukaryota</taxon>
        <taxon>Viridiplantae</taxon>
        <taxon>Streptophyta</taxon>
        <taxon>Embryophyta</taxon>
        <taxon>Tracheophyta</taxon>
        <taxon>Spermatophyta</taxon>
        <taxon>Magnoliopsida</taxon>
        <taxon>eudicotyledons</taxon>
        <taxon>Gunneridae</taxon>
        <taxon>Pentapetalae</taxon>
        <taxon>rosids</taxon>
        <taxon>fabids</taxon>
        <taxon>Fagales</taxon>
        <taxon>Juglandaceae</taxon>
        <taxon>Carya</taxon>
    </lineage>
</organism>
<dbReference type="EMBL" id="CM031828">
    <property type="protein sequence ID" value="KAG6718529.1"/>
    <property type="molecule type" value="Genomic_DNA"/>
</dbReference>
<gene>
    <name evidence="2" type="ORF">I3842_04G155000</name>
</gene>
<keyword evidence="1" id="KW-0812">Transmembrane</keyword>
<accession>A0A922FAR1</accession>
<feature type="transmembrane region" description="Helical" evidence="1">
    <location>
        <begin position="181"/>
        <end position="198"/>
    </location>
</feature>
<name>A0A922FAR1_CARIL</name>
<reference evidence="2" key="1">
    <citation type="submission" date="2021-01" db="EMBL/GenBank/DDBJ databases">
        <authorList>
            <person name="Lovell J.T."/>
            <person name="Bentley N."/>
            <person name="Bhattarai G."/>
            <person name="Jenkins J.W."/>
            <person name="Sreedasyam A."/>
            <person name="Alarcon Y."/>
            <person name="Bock C."/>
            <person name="Boston L."/>
            <person name="Carlson J."/>
            <person name="Cervantes K."/>
            <person name="Clermont K."/>
            <person name="Krom N."/>
            <person name="Kubenka K."/>
            <person name="Mamidi S."/>
            <person name="Mattison C."/>
            <person name="Monteros M."/>
            <person name="Pisani C."/>
            <person name="Plott C."/>
            <person name="Rajasekar S."/>
            <person name="Rhein H.S."/>
            <person name="Rohla C."/>
            <person name="Song M."/>
            <person name="Hilaire R.S."/>
            <person name="Shu S."/>
            <person name="Wells L."/>
            <person name="Wang X."/>
            <person name="Webber J."/>
            <person name="Heerema R.J."/>
            <person name="Klein P."/>
            <person name="Conner P."/>
            <person name="Grauke L."/>
            <person name="Grimwood J."/>
            <person name="Schmutz J."/>
            <person name="Randall J.J."/>
        </authorList>
    </citation>
    <scope>NUCLEOTIDE SEQUENCE</scope>
    <source>
        <tissue evidence="2">Leaf</tissue>
    </source>
</reference>
<dbReference type="AlphaFoldDB" id="A0A922FAR1"/>
<evidence type="ECO:0000313" key="2">
    <source>
        <dbReference type="EMBL" id="KAG6718529.1"/>
    </source>
</evidence>
<proteinExistence type="predicted"/>
<protein>
    <recommendedName>
        <fullName evidence="4">Transmembrane protein</fullName>
    </recommendedName>
</protein>
<keyword evidence="1" id="KW-0472">Membrane</keyword>